<evidence type="ECO:0008006" key="5">
    <source>
        <dbReference type="Google" id="ProtNLM"/>
    </source>
</evidence>
<dbReference type="EMBL" id="CP012672">
    <property type="protein sequence ID" value="AUX28323.1"/>
    <property type="molecule type" value="Genomic_DNA"/>
</dbReference>
<feature type="domain" description="Glycosyl transferase family 1" evidence="1">
    <location>
        <begin position="184"/>
        <end position="343"/>
    </location>
</feature>
<evidence type="ECO:0000259" key="1">
    <source>
        <dbReference type="Pfam" id="PF00534"/>
    </source>
</evidence>
<dbReference type="PANTHER" id="PTHR12526">
    <property type="entry name" value="GLYCOSYLTRANSFERASE"/>
    <property type="match status" value="1"/>
</dbReference>
<dbReference type="PANTHER" id="PTHR12526:SF636">
    <property type="entry name" value="BLL3647 PROTEIN"/>
    <property type="match status" value="1"/>
</dbReference>
<dbReference type="GO" id="GO:0016757">
    <property type="term" value="F:glycosyltransferase activity"/>
    <property type="evidence" value="ECO:0007669"/>
    <property type="project" value="TreeGrafter"/>
</dbReference>
<organism evidence="3 4">
    <name type="scientific">Sorangium cellulosum</name>
    <name type="common">Polyangium cellulosum</name>
    <dbReference type="NCBI Taxonomy" id="56"/>
    <lineage>
        <taxon>Bacteria</taxon>
        <taxon>Pseudomonadati</taxon>
        <taxon>Myxococcota</taxon>
        <taxon>Polyangia</taxon>
        <taxon>Polyangiales</taxon>
        <taxon>Polyangiaceae</taxon>
        <taxon>Sorangium</taxon>
    </lineage>
</organism>
<name>A0A4P2QGA1_SORCE</name>
<dbReference type="AlphaFoldDB" id="A0A4P2QGA1"/>
<dbReference type="InterPro" id="IPR001296">
    <property type="entry name" value="Glyco_trans_1"/>
</dbReference>
<dbReference type="InterPro" id="IPR028098">
    <property type="entry name" value="Glyco_trans_4-like_N"/>
</dbReference>
<sequence>MPCRFWGGPERQTVQAARILRDRGACEVSFAVIPHREAKVADNPLVVGARAEGFEAEPLALARGYDLLEGARRLRAIAARLRPDVVCTVGYKADLLALGLRGRGAPRVLAVARGWTGEDLKVRLFEWADRRTLRWHDGVVVVSEAQRAAVRACGVSEARIFHVPNAIDLDRMPPPVPRARLLAELGLDVSARLVGAVGRLSPEKGQRSLVEAFAAVARADPRAALVLVGDGPDEATVRAEVAARGLGDRARLLGLRRDGAQLIGALDVLALPSRTEGLPNVVLEAFAYGTPVVASAVGGVPELVLDGETGWLVPPGRPDALARALLEALARPEEAGARATRARARLLSRFTAERQADAWLEAFAAVTGAAATGAAAGA</sequence>
<gene>
    <name evidence="3" type="ORF">SOCE836_003930</name>
</gene>
<evidence type="ECO:0000313" key="4">
    <source>
        <dbReference type="Proteomes" id="UP000295497"/>
    </source>
</evidence>
<dbReference type="RefSeq" id="WP_165373752.1">
    <property type="nucleotide sequence ID" value="NZ_CP012672.1"/>
</dbReference>
<dbReference type="SUPFAM" id="SSF53756">
    <property type="entry name" value="UDP-Glycosyltransferase/glycogen phosphorylase"/>
    <property type="match status" value="1"/>
</dbReference>
<evidence type="ECO:0000313" key="3">
    <source>
        <dbReference type="EMBL" id="AUX28323.1"/>
    </source>
</evidence>
<dbReference type="Pfam" id="PF00534">
    <property type="entry name" value="Glycos_transf_1"/>
    <property type="match status" value="1"/>
</dbReference>
<proteinExistence type="predicted"/>
<feature type="domain" description="Glycosyltransferase subfamily 4-like N-terminal" evidence="2">
    <location>
        <begin position="6"/>
        <end position="171"/>
    </location>
</feature>
<evidence type="ECO:0000259" key="2">
    <source>
        <dbReference type="Pfam" id="PF13439"/>
    </source>
</evidence>
<accession>A0A4P2QGA1</accession>
<dbReference type="Proteomes" id="UP000295497">
    <property type="component" value="Chromosome"/>
</dbReference>
<protein>
    <recommendedName>
        <fullName evidence="5">Glycosyltransferase</fullName>
    </recommendedName>
</protein>
<dbReference type="Gene3D" id="3.40.50.2000">
    <property type="entry name" value="Glycogen Phosphorylase B"/>
    <property type="match status" value="2"/>
</dbReference>
<dbReference type="Pfam" id="PF13439">
    <property type="entry name" value="Glyco_transf_4"/>
    <property type="match status" value="1"/>
</dbReference>
<reference evidence="3 4" key="1">
    <citation type="submission" date="2015-09" db="EMBL/GenBank/DDBJ databases">
        <title>Sorangium comparison.</title>
        <authorList>
            <person name="Zaburannyi N."/>
            <person name="Bunk B."/>
            <person name="Overmann J."/>
            <person name="Mueller R."/>
        </authorList>
    </citation>
    <scope>NUCLEOTIDE SEQUENCE [LARGE SCALE GENOMIC DNA]</scope>
    <source>
        <strain evidence="3 4">So ce836</strain>
    </source>
</reference>